<comment type="similarity">
    <text evidence="3">Belongs to the CENP-I/CTF3 family.</text>
</comment>
<evidence type="ECO:0000256" key="5">
    <source>
        <dbReference type="ARBA" id="ARBA00023242"/>
    </source>
</evidence>
<evidence type="ECO:0000313" key="7">
    <source>
        <dbReference type="EMBL" id="EPE34615.1"/>
    </source>
</evidence>
<dbReference type="OMA" id="RVFKNYY"/>
<dbReference type="STRING" id="1116229.S3DA38"/>
<evidence type="ECO:0000256" key="2">
    <source>
        <dbReference type="ARBA" id="ARBA00004584"/>
    </source>
</evidence>
<dbReference type="PANTHER" id="PTHR48208:SF2">
    <property type="entry name" value="CENTROMERE PROTEIN I"/>
    <property type="match status" value="1"/>
</dbReference>
<dbReference type="GO" id="GO:0005634">
    <property type="term" value="C:nucleus"/>
    <property type="evidence" value="ECO:0007669"/>
    <property type="project" value="UniProtKB-SubCell"/>
</dbReference>
<keyword evidence="8" id="KW-1185">Reference proteome</keyword>
<name>S3DA38_GLAL2</name>
<dbReference type="CDD" id="cd22647">
    <property type="entry name" value="CTF3_NTD_HEAT"/>
    <property type="match status" value="1"/>
</dbReference>
<reference evidence="7 8" key="1">
    <citation type="journal article" date="2013" name="BMC Genomics">
        <title>Genomics-driven discovery of the pneumocandin biosynthetic gene cluster in the fungus Glarea lozoyensis.</title>
        <authorList>
            <person name="Chen L."/>
            <person name="Yue Q."/>
            <person name="Zhang X."/>
            <person name="Xiang M."/>
            <person name="Wang C."/>
            <person name="Li S."/>
            <person name="Che Y."/>
            <person name="Ortiz-Lopez F.J."/>
            <person name="Bills G.F."/>
            <person name="Liu X."/>
            <person name="An Z."/>
        </authorList>
    </citation>
    <scope>NUCLEOTIDE SEQUENCE [LARGE SCALE GENOMIC DNA]</scope>
    <source>
        <strain evidence="8">ATCC 20868 / MF5171</strain>
    </source>
</reference>
<dbReference type="Proteomes" id="UP000016922">
    <property type="component" value="Unassembled WGS sequence"/>
</dbReference>
<evidence type="ECO:0000256" key="3">
    <source>
        <dbReference type="ARBA" id="ARBA00005470"/>
    </source>
</evidence>
<gene>
    <name evidence="7" type="ORF">GLAREA_10309</name>
</gene>
<dbReference type="GeneID" id="19469356"/>
<accession>S3DA38</accession>
<dbReference type="InterPro" id="IPR012485">
    <property type="entry name" value="CENP-I"/>
</dbReference>
<evidence type="ECO:0000256" key="6">
    <source>
        <dbReference type="ARBA" id="ARBA00023328"/>
    </source>
</evidence>
<dbReference type="Pfam" id="PF07778">
    <property type="entry name" value="CENP-I"/>
    <property type="match status" value="2"/>
</dbReference>
<dbReference type="EMBL" id="KE145356">
    <property type="protein sequence ID" value="EPE34615.1"/>
    <property type="molecule type" value="Genomic_DNA"/>
</dbReference>
<evidence type="ECO:0000256" key="1">
    <source>
        <dbReference type="ARBA" id="ARBA00004123"/>
    </source>
</evidence>
<organism evidence="7 8">
    <name type="scientific">Glarea lozoyensis (strain ATCC 20868 / MF5171)</name>
    <dbReference type="NCBI Taxonomy" id="1116229"/>
    <lineage>
        <taxon>Eukaryota</taxon>
        <taxon>Fungi</taxon>
        <taxon>Dikarya</taxon>
        <taxon>Ascomycota</taxon>
        <taxon>Pezizomycotina</taxon>
        <taxon>Leotiomycetes</taxon>
        <taxon>Helotiales</taxon>
        <taxon>Helotiaceae</taxon>
        <taxon>Glarea</taxon>
    </lineage>
</organism>
<dbReference type="eggNOG" id="ENOG502QU9H">
    <property type="taxonomic scope" value="Eukaryota"/>
</dbReference>
<protein>
    <submittedName>
        <fullName evidence="7">Mis6 protein</fullName>
    </submittedName>
</protein>
<comment type="subcellular location">
    <subcellularLocation>
        <location evidence="2">Chromosome</location>
        <location evidence="2">Centromere</location>
    </subcellularLocation>
    <subcellularLocation>
        <location evidence="1">Nucleus</location>
    </subcellularLocation>
</comment>
<evidence type="ECO:0000313" key="8">
    <source>
        <dbReference type="Proteomes" id="UP000016922"/>
    </source>
</evidence>
<dbReference type="GO" id="GO:0034080">
    <property type="term" value="P:CENP-A containing chromatin assembly"/>
    <property type="evidence" value="ECO:0007669"/>
    <property type="project" value="TreeGrafter"/>
</dbReference>
<keyword evidence="6" id="KW-0137">Centromere</keyword>
<keyword evidence="4" id="KW-0158">Chromosome</keyword>
<keyword evidence="5" id="KW-0539">Nucleus</keyword>
<sequence length="696" mass="78278">MDPPPRREFTIEELLDDLEHGKTRVHECDATIRYQLLNLRPAAKIPAKQRNLRISTTVDRISTRAYEDGLSKSSLDRLIDIITLPNELDQASVNNLIKNLYPADQVLNSLVTKVIGSLGHGKSKPSYSSQTALLKWLVMIYNVLESSKIISQLYPVLFNLLDTSTIRMELIRQVGNEPPLVGLLRVFKDYYPDIIVGDAVSGRASVFTHPNKEWGERLADIQAISFHQNQEGLPAEIPFRVSRSRTTGSHQNNKSLIPEVHTFSANESSITLEEIEDVHDFVQKLERIDPPNQLVAVLGDPLLQRLLQLRSSDEHERRINNWLYAFFEDQLHHPNPSEAKILEMLEAIHKHTKSTKVLPEACLRYLQSMLPEWNGSFGQETILGLLSFLPVKSFEDLYSEVLMPLEEALLDSNTNHCKLTLMGYYTNLLNRWTVSMLTTAHPAEATAAVAGLVSHANSLATVIIQGLPDVATVSSVLGFYESIGTLISHPSILQTIRIPIPPTQLVYIFHFTNSLDTLDRLCGLLSVYKSAFETGRAFNPGQYSQDYVNHFNGFLMDVCNCVWRAHAFNTSDPNALGCLLDPNTTVQLDDYVRDLGISTTLSSLFSLSFSPVLCLFSISYVRKLEDAAENEILVRHPGPVTQASLKQLEKDNGLRLNWQDYRLGVLMELEQKGVKGTAELMYNTMKALKTARENRA</sequence>
<dbReference type="RefSeq" id="XP_008078550.1">
    <property type="nucleotide sequence ID" value="XM_008080359.1"/>
</dbReference>
<proteinExistence type="inferred from homology"/>
<evidence type="ECO:0000256" key="4">
    <source>
        <dbReference type="ARBA" id="ARBA00022454"/>
    </source>
</evidence>
<dbReference type="GO" id="GO:0000070">
    <property type="term" value="P:mitotic sister chromatid segregation"/>
    <property type="evidence" value="ECO:0007669"/>
    <property type="project" value="TreeGrafter"/>
</dbReference>
<dbReference type="PANTHER" id="PTHR48208">
    <property type="entry name" value="CENTROMERE PROTEIN I"/>
    <property type="match status" value="1"/>
</dbReference>
<dbReference type="AlphaFoldDB" id="S3DA38"/>
<dbReference type="OrthoDB" id="6347512at2759"/>
<dbReference type="KEGG" id="glz:GLAREA_10309"/>
<dbReference type="HOGENOM" id="CLU_023256_0_0_1"/>
<dbReference type="GO" id="GO:0000939">
    <property type="term" value="C:inner kinetochore"/>
    <property type="evidence" value="ECO:0007669"/>
    <property type="project" value="TreeGrafter"/>
</dbReference>